<dbReference type="OrthoDB" id="1874341at2759"/>
<comment type="caution">
    <text evidence="2">The sequence shown here is derived from an EMBL/GenBank/DDBJ whole genome shotgun (WGS) entry which is preliminary data.</text>
</comment>
<dbReference type="GO" id="GO:0031416">
    <property type="term" value="C:NatB complex"/>
    <property type="evidence" value="ECO:0007669"/>
    <property type="project" value="TreeGrafter"/>
</dbReference>
<dbReference type="PANTHER" id="PTHR22767:SF3">
    <property type="entry name" value="N-ALPHA-ACETYLTRANSFERASE 25, NATB AUXILIARY SUBUNIT"/>
    <property type="match status" value="1"/>
</dbReference>
<dbReference type="AlphaFoldDB" id="A0A9P7BS28"/>
<comment type="similarity">
    <text evidence="1">Belongs to the MDM20/NAA25 family.</text>
</comment>
<dbReference type="Gene3D" id="1.25.40.1040">
    <property type="match status" value="1"/>
</dbReference>
<evidence type="ECO:0000256" key="1">
    <source>
        <dbReference type="ARBA" id="ARBA00006298"/>
    </source>
</evidence>
<dbReference type="SUPFAM" id="SSF48452">
    <property type="entry name" value="TPR-like"/>
    <property type="match status" value="1"/>
</dbReference>
<evidence type="ECO:0000313" key="3">
    <source>
        <dbReference type="Proteomes" id="UP000716291"/>
    </source>
</evidence>
<evidence type="ECO:0008006" key="4">
    <source>
        <dbReference type="Google" id="ProtNLM"/>
    </source>
</evidence>
<dbReference type="InterPro" id="IPR011990">
    <property type="entry name" value="TPR-like_helical_dom_sf"/>
</dbReference>
<name>A0A9P7BS28_RHIOR</name>
<reference evidence="2" key="1">
    <citation type="journal article" date="2020" name="Microb. Genom.">
        <title>Genetic diversity of clinical and environmental Mucorales isolates obtained from an investigation of mucormycosis cases among solid organ transplant recipients.</title>
        <authorList>
            <person name="Nguyen M.H."/>
            <person name="Kaul D."/>
            <person name="Muto C."/>
            <person name="Cheng S.J."/>
            <person name="Richter R.A."/>
            <person name="Bruno V.M."/>
            <person name="Liu G."/>
            <person name="Beyhan S."/>
            <person name="Sundermann A.J."/>
            <person name="Mounaud S."/>
            <person name="Pasculle A.W."/>
            <person name="Nierman W.C."/>
            <person name="Driscoll E."/>
            <person name="Cumbie R."/>
            <person name="Clancy C.J."/>
            <person name="Dupont C.L."/>
        </authorList>
    </citation>
    <scope>NUCLEOTIDE SEQUENCE</scope>
    <source>
        <strain evidence="2">GL11</strain>
    </source>
</reference>
<dbReference type="PANTHER" id="PTHR22767">
    <property type="entry name" value="N-TERMINAL ACETYLTRANSFERASE-RELATED"/>
    <property type="match status" value="1"/>
</dbReference>
<keyword evidence="3" id="KW-1185">Reference proteome</keyword>
<accession>A0A9P7BS28</accession>
<dbReference type="Proteomes" id="UP000716291">
    <property type="component" value="Unassembled WGS sequence"/>
</dbReference>
<sequence length="889" mass="102179">MVMDYATEKKLRPLYEAIDEGQNKLALQHCAKLLKKNPDWPLALKALTLIRLGKDDEGLQLCEQVKKVIPTDDATLQAVTLALKELGKHEMIVELYENAANQQPKNEEFGNQWFMAMVRNNDYKGQQAAAVKLQRVFKNDKYLFWAIMSLALQGQSGNALSYTLAERMMAKATEEKRLKEVEHFRLYLLILMDQNKKKEALTLLLDNEVGRMALRDPEVQQIKSELLREDKRWTEVLEESEKVLEKENSDDWFSWLAYFEAVEALIEKENGVVEKARKLIAATQKVVLDSNVLKRGPFLAELELLHRLRKIESKVDEQSFVDSIASYFARFGSKSCIFEDLQNYISFLREDESMANSLLKSLKDSIKSSSDKPTQIKNVYKNINIRKIEHFLDLHPKTDVKKALDVVNELWQQYQDALPLGEGLEKTELQYGDEFVLVASHILLDLYREHKQHSFAIQAICLLESALAKSVYNFRIKLMLVRLYILLGVYKRPLEIYRTMEIKQIQFDTMTFAPLGCVDEIESILFDSLQIYRSNEVETPEMLVRAYQYGTYSKIQEFIEFRRRLDTSLQHAITEIELKRLDFIRSSFQAKYAVQFFNENDMREIKYDDEHAHATSDNRDFKVFANYNGDNQPSVEEICKPVPSTNKTWVQLYSFVLNVLSVAVKDKKDLASLVSKARTFLALDDTKANTTAQEYSLACYLIDLADALVLIDTSKSTEAAEKLKSASSILQEEPIGYPTVCNVEAFSESNITWDVFYKIHVVLEAFNYTLVLTEIINRSLGLNSKEAKRKAAEASESNPVVFNFVKLQEASKVSLQKIQTMINGGKDLFRAQLQKKLLKDVTDSERCTSYLCTKDGQNLVSGHIKLMVSSWSHSVAALSEEIDRRLQKL</sequence>
<organism evidence="2 3">
    <name type="scientific">Rhizopus oryzae</name>
    <name type="common">Mucormycosis agent</name>
    <name type="synonym">Rhizopus arrhizus var. delemar</name>
    <dbReference type="NCBI Taxonomy" id="64495"/>
    <lineage>
        <taxon>Eukaryota</taxon>
        <taxon>Fungi</taxon>
        <taxon>Fungi incertae sedis</taxon>
        <taxon>Mucoromycota</taxon>
        <taxon>Mucoromycotina</taxon>
        <taxon>Mucoromycetes</taxon>
        <taxon>Mucorales</taxon>
        <taxon>Mucorineae</taxon>
        <taxon>Rhizopodaceae</taxon>
        <taxon>Rhizopus</taxon>
    </lineage>
</organism>
<dbReference type="Pfam" id="PF09797">
    <property type="entry name" value="NatB_MDM20"/>
    <property type="match status" value="1"/>
</dbReference>
<gene>
    <name evidence="2" type="ORF">G6F64_005868</name>
</gene>
<protein>
    <recommendedName>
        <fullName evidence="4">N-alpha-acetyltransferase 25, NatB auxiliary subunit</fullName>
    </recommendedName>
</protein>
<evidence type="ECO:0000313" key="2">
    <source>
        <dbReference type="EMBL" id="KAG1308690.1"/>
    </source>
</evidence>
<proteinExistence type="inferred from homology"/>
<dbReference type="EMBL" id="JAANQT010000746">
    <property type="protein sequence ID" value="KAG1308690.1"/>
    <property type="molecule type" value="Genomic_DNA"/>
</dbReference>
<dbReference type="InterPro" id="IPR019183">
    <property type="entry name" value="NAA25_NatB_aux_su"/>
</dbReference>